<dbReference type="EMBL" id="ALQB01000081">
    <property type="protein sequence ID" value="EJZ11420.1"/>
    <property type="molecule type" value="Genomic_DNA"/>
</dbReference>
<sequence>MWVWYNTAPWWARWLVVSAWMTVWVSLFVWVVLEPQYPWWTPWPVWAVAIGLAAFGLLAAIPITMLNQPVVKTYATVLNGLTGAQRTAVARALRTEPIPADPAVLTAAVRASDLARAYRDRVTPAQRRGIWVLIGLFGIVLPALQFVADRPRLGWTYLGLAVVLVVLQVWPAWARRRREPHLARLRAAADADPEVAAAVAQKVAPAVPTGRERWLRVGLALVLVVAAGLATVWLSQDSGRDCRTAIAAASYISDQRELLDPSRIGPGGPDLSEYRAWSAQLGRYADRVDDPTIGRHLQQISDLSAEAVDIVEQSRTPGLTNGGIEIRKASYLNIAQRIVDADTELVENCKR</sequence>
<gene>
    <name evidence="2" type="ORF">MFORT_18817</name>
</gene>
<protein>
    <recommendedName>
        <fullName evidence="4">Integral membrane protein</fullName>
    </recommendedName>
</protein>
<dbReference type="PATRIC" id="fig|1214102.3.peg.3733"/>
<evidence type="ECO:0000313" key="3">
    <source>
        <dbReference type="Proteomes" id="UP000006043"/>
    </source>
</evidence>
<reference evidence="2 3" key="1">
    <citation type="journal article" date="2012" name="J. Bacteriol.">
        <title>Complete Genome Sequence of Mycobacterium fortuitum subsp. fortuitum Type Strain DSM46621.</title>
        <authorList>
            <person name="Ho Y.S."/>
            <person name="Adroub S.A."/>
            <person name="Aleisa F."/>
            <person name="Mahmood H."/>
            <person name="Othoum G."/>
            <person name="Rashid F."/>
            <person name="Zaher M."/>
            <person name="Ali S."/>
            <person name="Bitter W."/>
            <person name="Pain A."/>
            <person name="Abdallah A.M."/>
        </authorList>
    </citation>
    <scope>NUCLEOTIDE SEQUENCE [LARGE SCALE GENOMIC DNA]</scope>
    <source>
        <strain evidence="3">DSM46621</strain>
    </source>
</reference>
<feature type="transmembrane region" description="Helical" evidence="1">
    <location>
        <begin position="154"/>
        <end position="174"/>
    </location>
</feature>
<accession>K0V248</accession>
<keyword evidence="1" id="KW-1133">Transmembrane helix</keyword>
<keyword evidence="1" id="KW-0812">Transmembrane</keyword>
<dbReference type="AlphaFoldDB" id="K0V248"/>
<feature type="transmembrane region" description="Helical" evidence="1">
    <location>
        <begin position="129"/>
        <end position="148"/>
    </location>
</feature>
<dbReference type="HOGENOM" id="CLU_068245_0_0_11"/>
<proteinExistence type="predicted"/>
<evidence type="ECO:0000313" key="2">
    <source>
        <dbReference type="EMBL" id="EJZ11420.1"/>
    </source>
</evidence>
<feature type="transmembrane region" description="Helical" evidence="1">
    <location>
        <begin position="45"/>
        <end position="66"/>
    </location>
</feature>
<evidence type="ECO:0000256" key="1">
    <source>
        <dbReference type="SAM" id="Phobius"/>
    </source>
</evidence>
<comment type="caution">
    <text evidence="2">The sequence shown here is derived from an EMBL/GenBank/DDBJ whole genome shotgun (WGS) entry which is preliminary data.</text>
</comment>
<organism evidence="2 3">
    <name type="scientific">Mycolicibacterium fortuitum subsp. fortuitum DSM 46621 = ATCC 6841 = JCM 6387</name>
    <dbReference type="NCBI Taxonomy" id="1214102"/>
    <lineage>
        <taxon>Bacteria</taxon>
        <taxon>Bacillati</taxon>
        <taxon>Actinomycetota</taxon>
        <taxon>Actinomycetes</taxon>
        <taxon>Mycobacteriales</taxon>
        <taxon>Mycobacteriaceae</taxon>
        <taxon>Mycolicibacterium</taxon>
    </lineage>
</organism>
<feature type="transmembrane region" description="Helical" evidence="1">
    <location>
        <begin position="214"/>
        <end position="234"/>
    </location>
</feature>
<feature type="transmembrane region" description="Helical" evidence="1">
    <location>
        <begin position="12"/>
        <end position="33"/>
    </location>
</feature>
<evidence type="ECO:0008006" key="4">
    <source>
        <dbReference type="Google" id="ProtNLM"/>
    </source>
</evidence>
<dbReference type="Proteomes" id="UP000006043">
    <property type="component" value="Unassembled WGS sequence"/>
</dbReference>
<keyword evidence="1" id="KW-0472">Membrane</keyword>
<name>K0V248_MYCFO</name>